<keyword evidence="1" id="KW-0489">Methyltransferase</keyword>
<dbReference type="Pfam" id="PF06962">
    <property type="entry name" value="rRNA_methylase"/>
    <property type="match status" value="1"/>
</dbReference>
<accession>A0A1I3WNY7</accession>
<dbReference type="PANTHER" id="PTHR35276">
    <property type="entry name" value="S-ADENOSYL-L-METHIONINE-DEPENDENT METHYLTRANSFERASES SUPERFAMILY PROTEIN"/>
    <property type="match status" value="1"/>
</dbReference>
<name>A0A1I3WNY7_9LACT</name>
<dbReference type="InterPro" id="IPR010719">
    <property type="entry name" value="MnmM_MeTrfase"/>
</dbReference>
<dbReference type="Gene3D" id="3.40.50.150">
    <property type="entry name" value="Vaccinia Virus protein VP39"/>
    <property type="match status" value="1"/>
</dbReference>
<dbReference type="PANTHER" id="PTHR35276:SF1">
    <property type="entry name" value="TRNA (MNM(5)S(2)U34)-METHYLTRANSFERASE, CHLOROPLASTIC"/>
    <property type="match status" value="1"/>
</dbReference>
<dbReference type="EMBL" id="FOSJ01000009">
    <property type="protein sequence ID" value="SFK09248.1"/>
    <property type="molecule type" value="Genomic_DNA"/>
</dbReference>
<dbReference type="Proteomes" id="UP000199589">
    <property type="component" value="Unassembled WGS sequence"/>
</dbReference>
<dbReference type="SUPFAM" id="SSF53335">
    <property type="entry name" value="S-adenosyl-L-methionine-dependent methyltransferases"/>
    <property type="match status" value="1"/>
</dbReference>
<evidence type="ECO:0000313" key="2">
    <source>
        <dbReference type="Proteomes" id="UP000199589"/>
    </source>
</evidence>
<dbReference type="OrthoDB" id="9792989at2"/>
<keyword evidence="2" id="KW-1185">Reference proteome</keyword>
<protein>
    <submittedName>
        <fullName evidence="1">Putative rRNA methylase</fullName>
    </submittedName>
</protein>
<dbReference type="AlphaFoldDB" id="A0A1I3WNY7"/>
<dbReference type="CDD" id="cd02440">
    <property type="entry name" value="AdoMet_MTases"/>
    <property type="match status" value="1"/>
</dbReference>
<sequence>MLMTPLRYCHHLLSQLISTGDTVIDATVGNGKDTIKLAQLVGKTGKVYGFDIQTAAIEETKKKAQLTGLTEQIELIADGHENFKKYLPHNIQVQALVFNLGYLPRGDKSIITLPATTLSALEQGLDLLNVGGQILMMIYYGHEGGPEEKDAVLSYIKTLPQENFSVLQYGFINQKNTPPFLIAIEKRK</sequence>
<dbReference type="GO" id="GO:0008168">
    <property type="term" value="F:methyltransferase activity"/>
    <property type="evidence" value="ECO:0007669"/>
    <property type="project" value="UniProtKB-KW"/>
</dbReference>
<dbReference type="GO" id="GO:0032259">
    <property type="term" value="P:methylation"/>
    <property type="evidence" value="ECO:0007669"/>
    <property type="project" value="UniProtKB-KW"/>
</dbReference>
<evidence type="ECO:0000313" key="1">
    <source>
        <dbReference type="EMBL" id="SFK09248.1"/>
    </source>
</evidence>
<organism evidence="1 2">
    <name type="scientific">Marinilactibacillus piezotolerans</name>
    <dbReference type="NCBI Taxonomy" id="258723"/>
    <lineage>
        <taxon>Bacteria</taxon>
        <taxon>Bacillati</taxon>
        <taxon>Bacillota</taxon>
        <taxon>Bacilli</taxon>
        <taxon>Lactobacillales</taxon>
        <taxon>Carnobacteriaceae</taxon>
        <taxon>Marinilactibacillus</taxon>
    </lineage>
</organism>
<gene>
    <name evidence="1" type="ORF">SAMN04488569_100937</name>
</gene>
<reference evidence="2" key="1">
    <citation type="submission" date="2016-10" db="EMBL/GenBank/DDBJ databases">
        <authorList>
            <person name="Varghese N."/>
            <person name="Submissions S."/>
        </authorList>
    </citation>
    <scope>NUCLEOTIDE SEQUENCE [LARGE SCALE GENOMIC DNA]</scope>
    <source>
        <strain evidence="2">DSM 16108</strain>
    </source>
</reference>
<dbReference type="InterPro" id="IPR029063">
    <property type="entry name" value="SAM-dependent_MTases_sf"/>
</dbReference>
<proteinExistence type="predicted"/>
<keyword evidence="1" id="KW-0808">Transferase</keyword>